<evidence type="ECO:0000313" key="4">
    <source>
        <dbReference type="Proteomes" id="UP000029264"/>
    </source>
</evidence>
<dbReference type="Gene3D" id="2.40.128.110">
    <property type="entry name" value="Lipid/polyisoprenoid-binding, YceI-like"/>
    <property type="match status" value="1"/>
</dbReference>
<keyword evidence="1" id="KW-0732">Signal</keyword>
<sequence>MLKWLTTLLLLIPFAHAADWQLDKSQSHLYAISIKAAEIAEVHRFTIASASLKNDQLFSLKVELASVESGVEQRDELLRSVLFEVAKYPDFRLSASLPDDWLAGVPLARVTPLDINGTLSLHGVKRTVPLKLNVVKISEQALLVVADEPVILNARDYGLVGGLHKLAQISQLDDISNLVPINFTLVLRKDD</sequence>
<dbReference type="SUPFAM" id="SSF101874">
    <property type="entry name" value="YceI-like"/>
    <property type="match status" value="1"/>
</dbReference>
<keyword evidence="4" id="KW-1185">Reference proteome</keyword>
<reference evidence="3 4" key="1">
    <citation type="submission" date="2014-06" db="EMBL/GenBank/DDBJ databases">
        <title>Shewanella sp. YQH10.</title>
        <authorList>
            <person name="Liu Y."/>
            <person name="Zeng R."/>
        </authorList>
    </citation>
    <scope>NUCLEOTIDE SEQUENCE [LARGE SCALE GENOMIC DNA]</scope>
    <source>
        <strain evidence="3 4">YQH10</strain>
    </source>
</reference>
<feature type="signal peptide" evidence="1">
    <location>
        <begin position="1"/>
        <end position="17"/>
    </location>
</feature>
<gene>
    <name evidence="3" type="ORF">HR45_03625</name>
</gene>
<organism evidence="3 4">
    <name type="scientific">Shewanella mangrovi</name>
    <dbReference type="NCBI Taxonomy" id="1515746"/>
    <lineage>
        <taxon>Bacteria</taxon>
        <taxon>Pseudomonadati</taxon>
        <taxon>Pseudomonadota</taxon>
        <taxon>Gammaproteobacteria</taxon>
        <taxon>Alteromonadales</taxon>
        <taxon>Shewanellaceae</taxon>
        <taxon>Shewanella</taxon>
    </lineage>
</organism>
<dbReference type="eggNOG" id="COG2353">
    <property type="taxonomic scope" value="Bacteria"/>
</dbReference>
<dbReference type="InterPro" id="IPR007372">
    <property type="entry name" value="Lipid/polyisoprenoid-bd_YceI"/>
</dbReference>
<dbReference type="AlphaFoldDB" id="A0A094JF24"/>
<feature type="domain" description="Lipid/polyisoprenoid-binding YceI-like" evidence="2">
    <location>
        <begin position="19"/>
        <end position="188"/>
    </location>
</feature>
<dbReference type="PANTHER" id="PTHR34406">
    <property type="entry name" value="PROTEIN YCEI"/>
    <property type="match status" value="1"/>
</dbReference>
<dbReference type="STRING" id="1515746.HR45_03625"/>
<name>A0A094JF24_9GAMM</name>
<feature type="chain" id="PRO_5001899278" description="Lipid/polyisoprenoid-binding YceI-like domain-containing protein" evidence="1">
    <location>
        <begin position="18"/>
        <end position="191"/>
    </location>
</feature>
<evidence type="ECO:0000256" key="1">
    <source>
        <dbReference type="SAM" id="SignalP"/>
    </source>
</evidence>
<evidence type="ECO:0000259" key="2">
    <source>
        <dbReference type="SMART" id="SM00867"/>
    </source>
</evidence>
<dbReference type="EMBL" id="JPEO01000002">
    <property type="protein sequence ID" value="KFZ38530.1"/>
    <property type="molecule type" value="Genomic_DNA"/>
</dbReference>
<dbReference type="SMART" id="SM00867">
    <property type="entry name" value="YceI"/>
    <property type="match status" value="1"/>
</dbReference>
<dbReference type="Proteomes" id="UP000029264">
    <property type="component" value="Unassembled WGS sequence"/>
</dbReference>
<dbReference type="RefSeq" id="WP_037439781.1">
    <property type="nucleotide sequence ID" value="NZ_JPEO01000002.1"/>
</dbReference>
<dbReference type="InterPro" id="IPR036761">
    <property type="entry name" value="TTHA0802/YceI-like_sf"/>
</dbReference>
<dbReference type="PANTHER" id="PTHR34406:SF1">
    <property type="entry name" value="PROTEIN YCEI"/>
    <property type="match status" value="1"/>
</dbReference>
<proteinExistence type="predicted"/>
<dbReference type="InterPro" id="IPR027016">
    <property type="entry name" value="UCP029811"/>
</dbReference>
<evidence type="ECO:0000313" key="3">
    <source>
        <dbReference type="EMBL" id="KFZ38530.1"/>
    </source>
</evidence>
<comment type="caution">
    <text evidence="3">The sequence shown here is derived from an EMBL/GenBank/DDBJ whole genome shotgun (WGS) entry which is preliminary data.</text>
</comment>
<dbReference type="OrthoDB" id="9793816at2"/>
<accession>A0A094JF24</accession>
<dbReference type="Pfam" id="PF04264">
    <property type="entry name" value="YceI"/>
    <property type="match status" value="1"/>
</dbReference>
<dbReference type="PIRSF" id="PIRSF029811">
    <property type="entry name" value="UCP029811"/>
    <property type="match status" value="1"/>
</dbReference>
<protein>
    <recommendedName>
        <fullName evidence="2">Lipid/polyisoprenoid-binding YceI-like domain-containing protein</fullName>
    </recommendedName>
</protein>